<dbReference type="EMBL" id="NDYE01000005">
    <property type="protein sequence ID" value="OXZ33719.1"/>
    <property type="molecule type" value="Genomic_DNA"/>
</dbReference>
<dbReference type="Proteomes" id="UP000215546">
    <property type="component" value="Unassembled WGS sequence"/>
</dbReference>
<evidence type="ECO:0000313" key="3">
    <source>
        <dbReference type="EMBL" id="OXZ26532.1"/>
    </source>
</evidence>
<evidence type="ECO:0000313" key="5">
    <source>
        <dbReference type="Proteomes" id="UP000215413"/>
    </source>
</evidence>
<accession>A0A233VMS9</accession>
<evidence type="ECO:0000313" key="6">
    <source>
        <dbReference type="Proteomes" id="UP000215546"/>
    </source>
</evidence>
<name>A0A233VMS9_FINMA</name>
<comment type="caution">
    <text evidence="4">The sequence shown here is derived from an EMBL/GenBank/DDBJ whole genome shotgun (WGS) entry which is preliminary data.</text>
</comment>
<proteinExistence type="predicted"/>
<reference evidence="4" key="1">
    <citation type="journal article" date="2017" name="J. Clin. Microbiol.">
        <title>Finegoldia magna Isolated from Orthopedic Joint Implant-Associated Infections.</title>
        <authorList>
            <person name="Soderquist B."/>
            <person name="Bjorklund S."/>
            <person name="Hellmark B."/>
            <person name="Jensen A."/>
            <person name="Bruggemann H."/>
        </authorList>
    </citation>
    <scope>NUCLEOTIDE SEQUENCE</scope>
    <source>
        <strain evidence="4">12T273</strain>
        <strain evidence="3">CCUG 54800</strain>
    </source>
</reference>
<organism evidence="4 6">
    <name type="scientific">Finegoldia magna</name>
    <name type="common">Peptostreptococcus magnus</name>
    <dbReference type="NCBI Taxonomy" id="1260"/>
    <lineage>
        <taxon>Bacteria</taxon>
        <taxon>Bacillati</taxon>
        <taxon>Bacillota</taxon>
        <taxon>Tissierellia</taxon>
        <taxon>Tissierellales</taxon>
        <taxon>Peptoniphilaceae</taxon>
        <taxon>Finegoldia</taxon>
    </lineage>
</organism>
<feature type="coiled-coil region" evidence="1">
    <location>
        <begin position="121"/>
        <end position="148"/>
    </location>
</feature>
<reference evidence="2" key="3">
    <citation type="submission" date="2021-02" db="EMBL/GenBank/DDBJ databases">
        <title>Infant gut strain persistence is associated with maternal origin, phylogeny, and functional potential including surface adhesion and iron acquisition.</title>
        <authorList>
            <person name="Lou Y.C."/>
        </authorList>
    </citation>
    <scope>NUCLEOTIDE SEQUENCE</scope>
    <source>
        <strain evidence="2">L3_058_000G1_dasL3_058_000G1_concoct_72</strain>
    </source>
</reference>
<dbReference type="EMBL" id="NDYC01000043">
    <property type="protein sequence ID" value="OXZ26532.1"/>
    <property type="molecule type" value="Genomic_DNA"/>
</dbReference>
<dbReference type="Proteomes" id="UP000215413">
    <property type="component" value="Unassembled WGS sequence"/>
</dbReference>
<dbReference type="EMBL" id="JAHAIK010000025">
    <property type="protein sequence ID" value="MBS5965564.1"/>
    <property type="molecule type" value="Genomic_DNA"/>
</dbReference>
<keyword evidence="1" id="KW-0175">Coiled coil</keyword>
<evidence type="ECO:0000256" key="1">
    <source>
        <dbReference type="SAM" id="Coils"/>
    </source>
</evidence>
<reference evidence="5 6" key="2">
    <citation type="submission" date="2017-04" db="EMBL/GenBank/DDBJ databases">
        <title>Finegoldia magna isolated from orthopedic joint implant-associated infections.</title>
        <authorList>
            <person name="Bjorklund S."/>
            <person name="Bruggemann H."/>
            <person name="Jensen A."/>
            <person name="Hellmark B."/>
            <person name="Soderquist B."/>
        </authorList>
    </citation>
    <scope>NUCLEOTIDE SEQUENCE [LARGE SCALE GENOMIC DNA]</scope>
    <source>
        <strain evidence="6">12T273</strain>
        <strain evidence="5">CCUG 54800</strain>
    </source>
</reference>
<dbReference type="Proteomes" id="UP000730862">
    <property type="component" value="Unassembled WGS sequence"/>
</dbReference>
<protein>
    <submittedName>
        <fullName evidence="4">Uncharacterized protein</fullName>
    </submittedName>
</protein>
<evidence type="ECO:0000313" key="2">
    <source>
        <dbReference type="EMBL" id="MBS5965564.1"/>
    </source>
</evidence>
<evidence type="ECO:0000313" key="4">
    <source>
        <dbReference type="EMBL" id="OXZ33719.1"/>
    </source>
</evidence>
<gene>
    <name evidence="3" type="ORF">B9N49_08495</name>
    <name evidence="4" type="ORF">B9N55_02295</name>
    <name evidence="2" type="ORF">KIA07_07890</name>
</gene>
<dbReference type="AlphaFoldDB" id="A0A233VMS9"/>
<sequence length="148" mass="17021">MLRAKVGSRLYNINEAIKLGEIAIASLNEVQSYLGTASGWGIFDIFKGKTITTMIKRSNLKKAKNQAKKADLAIRKFNNIMIDLDKKPSVGFRYKNTFFLADYFDNKLFDSVIQMQILNNKRNCDAAIKQLKKEVYNLQKEKMNLMNE</sequence>
<dbReference type="RefSeq" id="WP_094206337.1">
    <property type="nucleotide sequence ID" value="NZ_CAUPKI010000002.1"/>
</dbReference>